<sequence length="91" mass="10288">MATSAASVLDDQATHSFAKDQLKAIVERIERLEEEKKTISDDIKDVYGEAKGNGYDVKALRTIIRMRKQDANERAEQETILETYLQALGML</sequence>
<organism evidence="2 3">
    <name type="scientific">Tardiphaga robiniae</name>
    <dbReference type="NCBI Taxonomy" id="943830"/>
    <lineage>
        <taxon>Bacteria</taxon>
        <taxon>Pseudomonadati</taxon>
        <taxon>Pseudomonadota</taxon>
        <taxon>Alphaproteobacteria</taxon>
        <taxon>Hyphomicrobiales</taxon>
        <taxon>Nitrobacteraceae</taxon>
        <taxon>Tardiphaga</taxon>
    </lineage>
</organism>
<gene>
    <name evidence="2" type="ORF">A4A58_00480</name>
</gene>
<dbReference type="AlphaFoldDB" id="A0A164ALX7"/>
<comment type="similarity">
    <text evidence="1">Belongs to the UPF0335 family.</text>
</comment>
<accession>A0A164ALX7</accession>
<dbReference type="HAMAP" id="MF_00797">
    <property type="entry name" value="UPF0335"/>
    <property type="match status" value="1"/>
</dbReference>
<dbReference type="Proteomes" id="UP000076574">
    <property type="component" value="Unassembled WGS sequence"/>
</dbReference>
<protein>
    <recommendedName>
        <fullName evidence="1">UPF0335 protein A4A58_00480</fullName>
    </recommendedName>
</protein>
<dbReference type="STRING" id="943830.A4A58_00480"/>
<proteinExistence type="inferred from homology"/>
<dbReference type="InterPro" id="IPR046367">
    <property type="entry name" value="GapR-like_DNA-bd"/>
</dbReference>
<dbReference type="Pfam" id="PF10073">
    <property type="entry name" value="GapR_DNA-bd"/>
    <property type="match status" value="1"/>
</dbReference>
<dbReference type="OrthoDB" id="9813793at2"/>
<dbReference type="GO" id="GO:0003677">
    <property type="term" value="F:DNA binding"/>
    <property type="evidence" value="ECO:0007669"/>
    <property type="project" value="InterPro"/>
</dbReference>
<evidence type="ECO:0000256" key="1">
    <source>
        <dbReference type="HAMAP-Rule" id="MF_00797"/>
    </source>
</evidence>
<dbReference type="NCBIfam" id="NF010247">
    <property type="entry name" value="PRK13694.1"/>
    <property type="match status" value="1"/>
</dbReference>
<keyword evidence="3" id="KW-1185">Reference proteome</keyword>
<evidence type="ECO:0000313" key="3">
    <source>
        <dbReference type="Proteomes" id="UP000076574"/>
    </source>
</evidence>
<reference evidence="2 3" key="1">
    <citation type="submission" date="2016-03" db="EMBL/GenBank/DDBJ databases">
        <title>Microsymbionts genomes from the relict species Vavilovia formosa (Stev.) Fed.</title>
        <authorList>
            <person name="Kopat V."/>
            <person name="Chirak E."/>
            <person name="Kimeklis A."/>
            <person name="Andronov E."/>
        </authorList>
    </citation>
    <scope>NUCLEOTIDE SEQUENCE [LARGE SCALE GENOMIC DNA]</scope>
    <source>
        <strain evidence="2 3">Vaf07</strain>
    </source>
</reference>
<name>A0A164ALX7_9BRAD</name>
<dbReference type="EMBL" id="LVYV01000001">
    <property type="protein sequence ID" value="KZD24999.1"/>
    <property type="molecule type" value="Genomic_DNA"/>
</dbReference>
<evidence type="ECO:0000313" key="2">
    <source>
        <dbReference type="EMBL" id="KZD24999.1"/>
    </source>
</evidence>
<dbReference type="InterPro" id="IPR018753">
    <property type="entry name" value="GapR-like"/>
</dbReference>
<dbReference type="RefSeq" id="WP_068728829.1">
    <property type="nucleotide sequence ID" value="NZ_JABMCJ010000085.1"/>
</dbReference>
<comment type="caution">
    <text evidence="2">The sequence shown here is derived from an EMBL/GenBank/DDBJ whole genome shotgun (WGS) entry which is preliminary data.</text>
</comment>